<feature type="domain" description="Potassium channel" evidence="12">
    <location>
        <begin position="77"/>
        <end position="147"/>
    </location>
</feature>
<evidence type="ECO:0000256" key="3">
    <source>
        <dbReference type="ARBA" id="ARBA00022538"/>
    </source>
</evidence>
<evidence type="ECO:0000256" key="4">
    <source>
        <dbReference type="ARBA" id="ARBA00022692"/>
    </source>
</evidence>
<organism evidence="14 15">
    <name type="scientific">Fulvivirga sediminis</name>
    <dbReference type="NCBI Taxonomy" id="2803949"/>
    <lineage>
        <taxon>Bacteria</taxon>
        <taxon>Pseudomonadati</taxon>
        <taxon>Bacteroidota</taxon>
        <taxon>Cytophagia</taxon>
        <taxon>Cytophagales</taxon>
        <taxon>Fulvivirgaceae</taxon>
        <taxon>Fulvivirga</taxon>
    </lineage>
</organism>
<evidence type="ECO:0000256" key="11">
    <source>
        <dbReference type="SAM" id="Phobius"/>
    </source>
</evidence>
<dbReference type="EMBL" id="JAESIY010000004">
    <property type="protein sequence ID" value="MBL3656039.1"/>
    <property type="molecule type" value="Genomic_DNA"/>
</dbReference>
<dbReference type="Gene3D" id="2.60.40.1400">
    <property type="entry name" value="G protein-activated inward rectifier potassium channel 1"/>
    <property type="match status" value="1"/>
</dbReference>
<protein>
    <submittedName>
        <fullName evidence="14">Potassium transporter</fullName>
    </submittedName>
</protein>
<keyword evidence="3" id="KW-0633">Potassium transport</keyword>
<reference evidence="14" key="1">
    <citation type="submission" date="2021-01" db="EMBL/GenBank/DDBJ databases">
        <title>Fulvivirga kasyanovii gen. nov., sp nov., a novel member of the phylum Bacteroidetes isolated from seawater in a mussel farm.</title>
        <authorList>
            <person name="Zhao L.-H."/>
            <person name="Wang Z.-J."/>
        </authorList>
    </citation>
    <scope>NUCLEOTIDE SEQUENCE</scope>
    <source>
        <strain evidence="14">2943</strain>
    </source>
</reference>
<evidence type="ECO:0000256" key="9">
    <source>
        <dbReference type="ARBA" id="ARBA00023136"/>
    </source>
</evidence>
<comment type="subcellular location">
    <subcellularLocation>
        <location evidence="1">Membrane</location>
        <topology evidence="1">Multi-pass membrane protein</topology>
    </subcellularLocation>
</comment>
<sequence length="317" mass="36070">MSEIKLDSSRTEDPGTGTQYTINSKRLINRDGSFNVIKSGLGYSTRNIYQSLIKMSWTRFFLIIFSFLFGVNVLFAALYTLIGIDQLGGITSVQSFNNLLEAFYFSLQTFTTVGYGVLHPVGHLANIVAGAEAILGWMCFALITGILYGRFSKPSARLMYSDKVLISPYKNGYKSLQFRIANMRNSNLLEMEATVLLVLVEKNENNTGVARRSFIDLKLERSSVMFFPLNWTIVHIINEDSPFYGKTQEDFNSMDTEIVTIIKGYDDTFSQTVHSRYSYKCEDIVWGGKFKSTYKTVKSGDIILHFDKMSDYDRVEF</sequence>
<keyword evidence="6" id="KW-0630">Potassium</keyword>
<evidence type="ECO:0000256" key="7">
    <source>
        <dbReference type="ARBA" id="ARBA00022989"/>
    </source>
</evidence>
<dbReference type="GO" id="GO:1990573">
    <property type="term" value="P:potassium ion import across plasma membrane"/>
    <property type="evidence" value="ECO:0007669"/>
    <property type="project" value="TreeGrafter"/>
</dbReference>
<gene>
    <name evidence="14" type="ORF">JL102_07860</name>
</gene>
<keyword evidence="7 11" id="KW-1133">Transmembrane helix</keyword>
<evidence type="ECO:0000256" key="10">
    <source>
        <dbReference type="ARBA" id="ARBA00023303"/>
    </source>
</evidence>
<evidence type="ECO:0000256" key="5">
    <source>
        <dbReference type="ARBA" id="ARBA00022882"/>
    </source>
</evidence>
<comment type="caution">
    <text evidence="14">The sequence shown here is derived from an EMBL/GenBank/DDBJ whole genome shotgun (WGS) entry which is preliminary data.</text>
</comment>
<dbReference type="Pfam" id="PF17655">
    <property type="entry name" value="IRK_C"/>
    <property type="match status" value="1"/>
</dbReference>
<evidence type="ECO:0000313" key="15">
    <source>
        <dbReference type="Proteomes" id="UP000659388"/>
    </source>
</evidence>
<keyword evidence="4 11" id="KW-0812">Transmembrane</keyword>
<evidence type="ECO:0000256" key="1">
    <source>
        <dbReference type="ARBA" id="ARBA00004141"/>
    </source>
</evidence>
<dbReference type="Gene3D" id="1.10.287.70">
    <property type="match status" value="1"/>
</dbReference>
<feature type="domain" description="Inward rectifier potassium channel C-terminal" evidence="13">
    <location>
        <begin position="159"/>
        <end position="315"/>
    </location>
</feature>
<dbReference type="InterPro" id="IPR041647">
    <property type="entry name" value="IRK_C"/>
</dbReference>
<dbReference type="PRINTS" id="PR01320">
    <property type="entry name" value="KIRCHANNEL"/>
</dbReference>
<evidence type="ECO:0000313" key="14">
    <source>
        <dbReference type="EMBL" id="MBL3656039.1"/>
    </source>
</evidence>
<dbReference type="InterPro" id="IPR013518">
    <property type="entry name" value="K_chnl_inward-rec_Kir_cyto"/>
</dbReference>
<evidence type="ECO:0000256" key="6">
    <source>
        <dbReference type="ARBA" id="ARBA00022958"/>
    </source>
</evidence>
<feature type="transmembrane region" description="Helical" evidence="11">
    <location>
        <begin position="127"/>
        <end position="149"/>
    </location>
</feature>
<dbReference type="GO" id="GO:0034765">
    <property type="term" value="P:regulation of monoatomic ion transmembrane transport"/>
    <property type="evidence" value="ECO:0007669"/>
    <property type="project" value="TreeGrafter"/>
</dbReference>
<dbReference type="GO" id="GO:0034702">
    <property type="term" value="C:monoatomic ion channel complex"/>
    <property type="evidence" value="ECO:0007669"/>
    <property type="project" value="UniProtKB-KW"/>
</dbReference>
<keyword evidence="9 11" id="KW-0472">Membrane</keyword>
<feature type="transmembrane region" description="Helical" evidence="11">
    <location>
        <begin position="60"/>
        <end position="82"/>
    </location>
</feature>
<dbReference type="InterPro" id="IPR016449">
    <property type="entry name" value="K_chnl_inward-rec_Kir"/>
</dbReference>
<dbReference type="InterPro" id="IPR013099">
    <property type="entry name" value="K_chnl_dom"/>
</dbReference>
<keyword evidence="8" id="KW-0406">Ion transport</keyword>
<dbReference type="PRINTS" id="PR00169">
    <property type="entry name" value="KCHANNEL"/>
</dbReference>
<dbReference type="SUPFAM" id="SSF81296">
    <property type="entry name" value="E set domains"/>
    <property type="match status" value="1"/>
</dbReference>
<keyword evidence="2" id="KW-0813">Transport</keyword>
<evidence type="ECO:0000256" key="8">
    <source>
        <dbReference type="ARBA" id="ARBA00023065"/>
    </source>
</evidence>
<evidence type="ECO:0000259" key="12">
    <source>
        <dbReference type="Pfam" id="PF07885"/>
    </source>
</evidence>
<dbReference type="InterPro" id="IPR014756">
    <property type="entry name" value="Ig_E-set"/>
</dbReference>
<keyword evidence="10" id="KW-0407">Ion channel</keyword>
<proteinExistence type="predicted"/>
<dbReference type="Proteomes" id="UP000659388">
    <property type="component" value="Unassembled WGS sequence"/>
</dbReference>
<dbReference type="PANTHER" id="PTHR11767">
    <property type="entry name" value="INWARD RECTIFIER POTASSIUM CHANNEL"/>
    <property type="match status" value="1"/>
</dbReference>
<dbReference type="Pfam" id="PF07885">
    <property type="entry name" value="Ion_trans_2"/>
    <property type="match status" value="1"/>
</dbReference>
<name>A0A937F7H8_9BACT</name>
<keyword evidence="15" id="KW-1185">Reference proteome</keyword>
<evidence type="ECO:0000259" key="13">
    <source>
        <dbReference type="Pfam" id="PF17655"/>
    </source>
</evidence>
<dbReference type="PANTHER" id="PTHR11767:SF102">
    <property type="entry name" value="INWARDLY RECTIFYING POTASSIUM CHANNEL 1, ISOFORM F"/>
    <property type="match status" value="1"/>
</dbReference>
<dbReference type="RefSeq" id="WP_202243800.1">
    <property type="nucleotide sequence ID" value="NZ_JAESIY010000004.1"/>
</dbReference>
<dbReference type="AlphaFoldDB" id="A0A937F7H8"/>
<dbReference type="SUPFAM" id="SSF81324">
    <property type="entry name" value="Voltage-gated potassium channels"/>
    <property type="match status" value="1"/>
</dbReference>
<evidence type="ECO:0000256" key="2">
    <source>
        <dbReference type="ARBA" id="ARBA00022448"/>
    </source>
</evidence>
<accession>A0A937F7H8</accession>
<dbReference type="GO" id="GO:0005886">
    <property type="term" value="C:plasma membrane"/>
    <property type="evidence" value="ECO:0007669"/>
    <property type="project" value="TreeGrafter"/>
</dbReference>
<dbReference type="GO" id="GO:0005242">
    <property type="term" value="F:inward rectifier potassium channel activity"/>
    <property type="evidence" value="ECO:0007669"/>
    <property type="project" value="InterPro"/>
</dbReference>
<keyword evidence="5" id="KW-0851">Voltage-gated channel</keyword>